<feature type="region of interest" description="Disordered" evidence="1">
    <location>
        <begin position="1"/>
        <end position="27"/>
    </location>
</feature>
<keyword evidence="3" id="KW-1185">Reference proteome</keyword>
<proteinExistence type="predicted"/>
<sequence>MASPSAEVDRESRFGVSTSESAARPCASCGPSRLCMLHGHGRLLAAPALHGNEGDVRKRRVVCADVGGTPPASGRAKAPPAPRRMPRWRPAQAAAESHHAIVCITPSSFDARVGAEWRSPHLVH</sequence>
<dbReference type="Proteomes" id="UP001189429">
    <property type="component" value="Unassembled WGS sequence"/>
</dbReference>
<gene>
    <name evidence="2" type="ORF">PCOR1329_LOCUS79180</name>
</gene>
<name>A0ABN9XWI5_9DINO</name>
<protein>
    <submittedName>
        <fullName evidence="2">Uncharacterized protein</fullName>
    </submittedName>
</protein>
<evidence type="ECO:0000313" key="2">
    <source>
        <dbReference type="EMBL" id="CAK0902609.1"/>
    </source>
</evidence>
<dbReference type="EMBL" id="CAUYUJ010021093">
    <property type="protein sequence ID" value="CAK0902609.1"/>
    <property type="molecule type" value="Genomic_DNA"/>
</dbReference>
<comment type="caution">
    <text evidence="2">The sequence shown here is derived from an EMBL/GenBank/DDBJ whole genome shotgun (WGS) entry which is preliminary data.</text>
</comment>
<accession>A0ABN9XWI5</accession>
<evidence type="ECO:0000313" key="3">
    <source>
        <dbReference type="Proteomes" id="UP001189429"/>
    </source>
</evidence>
<reference evidence="2" key="1">
    <citation type="submission" date="2023-10" db="EMBL/GenBank/DDBJ databases">
        <authorList>
            <person name="Chen Y."/>
            <person name="Shah S."/>
            <person name="Dougan E. K."/>
            <person name="Thang M."/>
            <person name="Chan C."/>
        </authorList>
    </citation>
    <scope>NUCLEOTIDE SEQUENCE [LARGE SCALE GENOMIC DNA]</scope>
</reference>
<evidence type="ECO:0000256" key="1">
    <source>
        <dbReference type="SAM" id="MobiDB-lite"/>
    </source>
</evidence>
<feature type="region of interest" description="Disordered" evidence="1">
    <location>
        <begin position="65"/>
        <end position="92"/>
    </location>
</feature>
<organism evidence="2 3">
    <name type="scientific">Prorocentrum cordatum</name>
    <dbReference type="NCBI Taxonomy" id="2364126"/>
    <lineage>
        <taxon>Eukaryota</taxon>
        <taxon>Sar</taxon>
        <taxon>Alveolata</taxon>
        <taxon>Dinophyceae</taxon>
        <taxon>Prorocentrales</taxon>
        <taxon>Prorocentraceae</taxon>
        <taxon>Prorocentrum</taxon>
    </lineage>
</organism>